<dbReference type="EMBL" id="JASJQH010003705">
    <property type="protein sequence ID" value="KAK9759535.1"/>
    <property type="molecule type" value="Genomic_DNA"/>
</dbReference>
<sequence>MNKCQMIPHIHQQLNTTMKNSRSIRRQSTVGLKLIKQVSGMLYSTLSIDYRNLEDASRFDGILLLTRDILDSGFLHKIDELSHAQDALFDSLNMLISDWELEDYDVEDVFDHILTTGSQVKMSIPEWVSWDQAEIDMEIELSLFTRNM</sequence>
<comment type="caution">
    <text evidence="1">The sequence shown here is derived from an EMBL/GenBank/DDBJ whole genome shotgun (WGS) entry which is preliminary data.</text>
</comment>
<name>A0ABR2WDF3_9FUNG</name>
<organism evidence="1 2">
    <name type="scientific">Basidiobolus ranarum</name>
    <dbReference type="NCBI Taxonomy" id="34480"/>
    <lineage>
        <taxon>Eukaryota</taxon>
        <taxon>Fungi</taxon>
        <taxon>Fungi incertae sedis</taxon>
        <taxon>Zoopagomycota</taxon>
        <taxon>Entomophthoromycotina</taxon>
        <taxon>Basidiobolomycetes</taxon>
        <taxon>Basidiobolales</taxon>
        <taxon>Basidiobolaceae</taxon>
        <taxon>Basidiobolus</taxon>
    </lineage>
</organism>
<keyword evidence="2" id="KW-1185">Reference proteome</keyword>
<accession>A0ABR2WDF3</accession>
<protein>
    <submittedName>
        <fullName evidence="1">Uncharacterized protein</fullName>
    </submittedName>
</protein>
<gene>
    <name evidence="1" type="ORF">K7432_017384</name>
</gene>
<dbReference type="Proteomes" id="UP001479436">
    <property type="component" value="Unassembled WGS sequence"/>
</dbReference>
<evidence type="ECO:0000313" key="2">
    <source>
        <dbReference type="Proteomes" id="UP001479436"/>
    </source>
</evidence>
<reference evidence="1 2" key="1">
    <citation type="submission" date="2023-04" db="EMBL/GenBank/DDBJ databases">
        <title>Genome of Basidiobolus ranarum AG-B5.</title>
        <authorList>
            <person name="Stajich J.E."/>
            <person name="Carter-House D."/>
            <person name="Gryganskyi A."/>
        </authorList>
    </citation>
    <scope>NUCLEOTIDE SEQUENCE [LARGE SCALE GENOMIC DNA]</scope>
    <source>
        <strain evidence="1 2">AG-B5</strain>
    </source>
</reference>
<evidence type="ECO:0000313" key="1">
    <source>
        <dbReference type="EMBL" id="KAK9759535.1"/>
    </source>
</evidence>
<proteinExistence type="predicted"/>